<dbReference type="EMBL" id="MNCJ02000321">
    <property type="protein sequence ID" value="KAF5800982.1"/>
    <property type="molecule type" value="Genomic_DNA"/>
</dbReference>
<evidence type="ECO:0000256" key="3">
    <source>
        <dbReference type="ARBA" id="ARBA00022833"/>
    </source>
</evidence>
<dbReference type="Proteomes" id="UP000215914">
    <property type="component" value="Unassembled WGS sequence"/>
</dbReference>
<dbReference type="Gene3D" id="3.30.40.10">
    <property type="entry name" value="Zinc/RING finger domain, C3HC4 (zinc finger)"/>
    <property type="match status" value="1"/>
</dbReference>
<gene>
    <name evidence="5" type="ORF">HanXRQr2_Chr06g0242861</name>
</gene>
<organism evidence="5 6">
    <name type="scientific">Helianthus annuus</name>
    <name type="common">Common sunflower</name>
    <dbReference type="NCBI Taxonomy" id="4232"/>
    <lineage>
        <taxon>Eukaryota</taxon>
        <taxon>Viridiplantae</taxon>
        <taxon>Streptophyta</taxon>
        <taxon>Embryophyta</taxon>
        <taxon>Tracheophyta</taxon>
        <taxon>Spermatophyta</taxon>
        <taxon>Magnoliopsida</taxon>
        <taxon>eudicotyledons</taxon>
        <taxon>Gunneridae</taxon>
        <taxon>Pentapetalae</taxon>
        <taxon>asterids</taxon>
        <taxon>campanulids</taxon>
        <taxon>Asterales</taxon>
        <taxon>Asteraceae</taxon>
        <taxon>Asteroideae</taxon>
        <taxon>Heliantheae alliance</taxon>
        <taxon>Heliantheae</taxon>
        <taxon>Helianthus</taxon>
    </lineage>
</organism>
<dbReference type="InterPro" id="IPR018957">
    <property type="entry name" value="Znf_C3HC4_RING-type"/>
</dbReference>
<evidence type="ECO:0000313" key="6">
    <source>
        <dbReference type="Proteomes" id="UP000215914"/>
    </source>
</evidence>
<dbReference type="PANTHER" id="PTHR21319:SF20">
    <property type="entry name" value="E3 UBIQUITIN-PROTEIN LIGASE MIEL1"/>
    <property type="match status" value="1"/>
</dbReference>
<name>A0A9K3IQK5_HELAN</name>
<comment type="caution">
    <text evidence="5">The sequence shown here is derived from an EMBL/GenBank/DDBJ whole genome shotgun (WGS) entry which is preliminary data.</text>
</comment>
<keyword evidence="3" id="KW-0862">Zinc</keyword>
<proteinExistence type="predicted"/>
<feature type="domain" description="Zinc finger C3HC4 RING-type" evidence="4">
    <location>
        <begin position="12"/>
        <end position="45"/>
    </location>
</feature>
<sequence length="87" mass="10343">MYPPLHFQYLFDSQKDTTVMKCGHTMRSQCCNEMISRNKFSCPICSKSVMDMSMIWRRLDEEASLVNHFYLRCKRIHREVVASKIGF</sequence>
<keyword evidence="6" id="KW-1185">Reference proteome</keyword>
<dbReference type="Gramene" id="mRNA:HanXRQr2_Chr06g0242861">
    <property type="protein sequence ID" value="mRNA:HanXRQr2_Chr06g0242861"/>
    <property type="gene ID" value="HanXRQr2_Chr06g0242861"/>
</dbReference>
<evidence type="ECO:0000259" key="4">
    <source>
        <dbReference type="Pfam" id="PF00097"/>
    </source>
</evidence>
<dbReference type="SUPFAM" id="SSF57850">
    <property type="entry name" value="RING/U-box"/>
    <property type="match status" value="1"/>
</dbReference>
<keyword evidence="2" id="KW-0863">Zinc-finger</keyword>
<dbReference type="GO" id="GO:0008270">
    <property type="term" value="F:zinc ion binding"/>
    <property type="evidence" value="ECO:0007669"/>
    <property type="project" value="UniProtKB-KW"/>
</dbReference>
<evidence type="ECO:0000256" key="1">
    <source>
        <dbReference type="ARBA" id="ARBA00022723"/>
    </source>
</evidence>
<keyword evidence="1" id="KW-0479">Metal-binding</keyword>
<dbReference type="AlphaFoldDB" id="A0A9K3IQK5"/>
<evidence type="ECO:0000256" key="2">
    <source>
        <dbReference type="ARBA" id="ARBA00022771"/>
    </source>
</evidence>
<reference evidence="5" key="1">
    <citation type="journal article" date="2017" name="Nature">
        <title>The sunflower genome provides insights into oil metabolism, flowering and Asterid evolution.</title>
        <authorList>
            <person name="Badouin H."/>
            <person name="Gouzy J."/>
            <person name="Grassa C.J."/>
            <person name="Murat F."/>
            <person name="Staton S.E."/>
            <person name="Cottret L."/>
            <person name="Lelandais-Briere C."/>
            <person name="Owens G.L."/>
            <person name="Carrere S."/>
            <person name="Mayjonade B."/>
            <person name="Legrand L."/>
            <person name="Gill N."/>
            <person name="Kane N.C."/>
            <person name="Bowers J.E."/>
            <person name="Hubner S."/>
            <person name="Bellec A."/>
            <person name="Berard A."/>
            <person name="Berges H."/>
            <person name="Blanchet N."/>
            <person name="Boniface M.C."/>
            <person name="Brunel D."/>
            <person name="Catrice O."/>
            <person name="Chaidir N."/>
            <person name="Claudel C."/>
            <person name="Donnadieu C."/>
            <person name="Faraut T."/>
            <person name="Fievet G."/>
            <person name="Helmstetter N."/>
            <person name="King M."/>
            <person name="Knapp S.J."/>
            <person name="Lai Z."/>
            <person name="Le Paslier M.C."/>
            <person name="Lippi Y."/>
            <person name="Lorenzon L."/>
            <person name="Mandel J.R."/>
            <person name="Marage G."/>
            <person name="Marchand G."/>
            <person name="Marquand E."/>
            <person name="Bret-Mestries E."/>
            <person name="Morien E."/>
            <person name="Nambeesan S."/>
            <person name="Nguyen T."/>
            <person name="Pegot-Espagnet P."/>
            <person name="Pouilly N."/>
            <person name="Raftis F."/>
            <person name="Sallet E."/>
            <person name="Schiex T."/>
            <person name="Thomas J."/>
            <person name="Vandecasteele C."/>
            <person name="Vares D."/>
            <person name="Vear F."/>
            <person name="Vautrin S."/>
            <person name="Crespi M."/>
            <person name="Mangin B."/>
            <person name="Burke J.M."/>
            <person name="Salse J."/>
            <person name="Munos S."/>
            <person name="Vincourt P."/>
            <person name="Rieseberg L.H."/>
            <person name="Langlade N.B."/>
        </authorList>
    </citation>
    <scope>NUCLEOTIDE SEQUENCE</scope>
    <source>
        <tissue evidence="5">Leaves</tissue>
    </source>
</reference>
<dbReference type="InterPro" id="IPR013083">
    <property type="entry name" value="Znf_RING/FYVE/PHD"/>
</dbReference>
<dbReference type="PANTHER" id="PTHR21319">
    <property type="entry name" value="RING FINGER AND CHY ZINC FINGER DOMAIN-CONTAINING PROTEIN 1"/>
    <property type="match status" value="1"/>
</dbReference>
<reference evidence="5" key="2">
    <citation type="submission" date="2020-06" db="EMBL/GenBank/DDBJ databases">
        <title>Helianthus annuus Genome sequencing and assembly Release 2.</title>
        <authorList>
            <person name="Gouzy J."/>
            <person name="Langlade N."/>
            <person name="Munos S."/>
        </authorList>
    </citation>
    <scope>NUCLEOTIDE SEQUENCE</scope>
    <source>
        <tissue evidence="5">Leaves</tissue>
    </source>
</reference>
<protein>
    <submittedName>
        <fullName evidence="5">Transcription factor C2H2 family</fullName>
    </submittedName>
</protein>
<evidence type="ECO:0000313" key="5">
    <source>
        <dbReference type="EMBL" id="KAF5800982.1"/>
    </source>
</evidence>
<dbReference type="Pfam" id="PF00097">
    <property type="entry name" value="zf-C3HC4"/>
    <property type="match status" value="1"/>
</dbReference>
<accession>A0A9K3IQK5</accession>